<feature type="non-terminal residue" evidence="7">
    <location>
        <position position="360"/>
    </location>
</feature>
<dbReference type="GO" id="GO:0006508">
    <property type="term" value="P:proteolysis"/>
    <property type="evidence" value="ECO:0007669"/>
    <property type="project" value="UniProtKB-KW"/>
</dbReference>
<comment type="similarity">
    <text evidence="1">Belongs to the peptidase S1 family.</text>
</comment>
<reference evidence="7" key="1">
    <citation type="submission" date="2020-11" db="EMBL/GenBank/DDBJ databases">
        <authorList>
            <person name="Tran Van P."/>
        </authorList>
    </citation>
    <scope>NUCLEOTIDE SEQUENCE</scope>
</reference>
<dbReference type="EMBL" id="OC921748">
    <property type="protein sequence ID" value="CAD7653661.1"/>
    <property type="molecule type" value="Genomic_DNA"/>
</dbReference>
<evidence type="ECO:0000256" key="4">
    <source>
        <dbReference type="ARBA" id="ARBA00022825"/>
    </source>
</evidence>
<organism evidence="7">
    <name type="scientific">Oppiella nova</name>
    <dbReference type="NCBI Taxonomy" id="334625"/>
    <lineage>
        <taxon>Eukaryota</taxon>
        <taxon>Metazoa</taxon>
        <taxon>Ecdysozoa</taxon>
        <taxon>Arthropoda</taxon>
        <taxon>Chelicerata</taxon>
        <taxon>Arachnida</taxon>
        <taxon>Acari</taxon>
        <taxon>Acariformes</taxon>
        <taxon>Sarcoptiformes</taxon>
        <taxon>Oribatida</taxon>
        <taxon>Brachypylina</taxon>
        <taxon>Oppioidea</taxon>
        <taxon>Oppiidae</taxon>
        <taxon>Oppiella</taxon>
    </lineage>
</organism>
<proteinExistence type="inferred from homology"/>
<keyword evidence="8" id="KW-1185">Reference proteome</keyword>
<keyword evidence="2" id="KW-0645">Protease</keyword>
<dbReference type="Pfam" id="PF00089">
    <property type="entry name" value="Trypsin"/>
    <property type="match status" value="2"/>
</dbReference>
<dbReference type="InterPro" id="IPR001314">
    <property type="entry name" value="Peptidase_S1A"/>
</dbReference>
<dbReference type="PROSITE" id="PS00134">
    <property type="entry name" value="TRYPSIN_HIS"/>
    <property type="match status" value="1"/>
</dbReference>
<dbReference type="OrthoDB" id="6503465at2759"/>
<evidence type="ECO:0000256" key="2">
    <source>
        <dbReference type="ARBA" id="ARBA00022670"/>
    </source>
</evidence>
<protein>
    <recommendedName>
        <fullName evidence="6">Peptidase S1 domain-containing protein</fullName>
    </recommendedName>
</protein>
<dbReference type="SMART" id="SM00020">
    <property type="entry name" value="Tryp_SPc"/>
    <property type="match status" value="1"/>
</dbReference>
<keyword evidence="3" id="KW-0378">Hydrolase</keyword>
<accession>A0A7R9QQ35</accession>
<dbReference type="Proteomes" id="UP000728032">
    <property type="component" value="Unassembled WGS sequence"/>
</dbReference>
<dbReference type="InterPro" id="IPR009003">
    <property type="entry name" value="Peptidase_S1_PA"/>
</dbReference>
<evidence type="ECO:0000256" key="1">
    <source>
        <dbReference type="ARBA" id="ARBA00007664"/>
    </source>
</evidence>
<dbReference type="GO" id="GO:0004252">
    <property type="term" value="F:serine-type endopeptidase activity"/>
    <property type="evidence" value="ECO:0007669"/>
    <property type="project" value="InterPro"/>
</dbReference>
<keyword evidence="5" id="KW-1015">Disulfide bond</keyword>
<dbReference type="AlphaFoldDB" id="A0A7R9QQ35"/>
<feature type="domain" description="Peptidase S1" evidence="6">
    <location>
        <begin position="1"/>
        <end position="347"/>
    </location>
</feature>
<dbReference type="PROSITE" id="PS50240">
    <property type="entry name" value="TRYPSIN_DOM"/>
    <property type="match status" value="1"/>
</dbReference>
<dbReference type="Gene3D" id="2.40.10.10">
    <property type="entry name" value="Trypsin-like serine proteases"/>
    <property type="match status" value="3"/>
</dbReference>
<evidence type="ECO:0000259" key="6">
    <source>
        <dbReference type="PROSITE" id="PS50240"/>
    </source>
</evidence>
<evidence type="ECO:0000256" key="5">
    <source>
        <dbReference type="ARBA" id="ARBA00023157"/>
    </source>
</evidence>
<sequence>TKPNATGYANYEECGGSLLNKDWVITAAHCCQPIPEGGHADISYGGTNINTLPFNTTSSKIVYHPQYNPATFAYDFCLMKLTDPAQQSDTVRYATLATSYPPAGTKAIVTGWGLTNGTDNNSDPANLQTAELTIIDRTTCALELLSVGGQVHNYQLCTQNKDKSFCSNGTQTLIEYGGTDYKHMPFNTTQSKVVIHPQFNLAKLSHDFCLIKLNDTVPQSSTVRYATLATSYPPVGSKAIVTGWGKTNGTDDNSFAQNLQVAELTVIDRATCARAWAPLNTTIKGDHICTYRRDQSFCQGDSGGPMTVNGQLVGVVSFVEGGCPLGGIPNVFGFVPDVRSWIEATINPKQSTNCNVPASN</sequence>
<dbReference type="InterPro" id="IPR001254">
    <property type="entry name" value="Trypsin_dom"/>
</dbReference>
<name>A0A7R9QQ35_9ACAR</name>
<evidence type="ECO:0000313" key="8">
    <source>
        <dbReference type="Proteomes" id="UP000728032"/>
    </source>
</evidence>
<keyword evidence="4" id="KW-0720">Serine protease</keyword>
<evidence type="ECO:0000256" key="3">
    <source>
        <dbReference type="ARBA" id="ARBA00022801"/>
    </source>
</evidence>
<dbReference type="EMBL" id="CAJPVJ010006923">
    <property type="protein sequence ID" value="CAG2170848.1"/>
    <property type="molecule type" value="Genomic_DNA"/>
</dbReference>
<dbReference type="CDD" id="cd00190">
    <property type="entry name" value="Tryp_SPc"/>
    <property type="match status" value="1"/>
</dbReference>
<dbReference type="PANTHER" id="PTHR24276:SF98">
    <property type="entry name" value="FI18310P1-RELATED"/>
    <property type="match status" value="1"/>
</dbReference>
<dbReference type="PRINTS" id="PR00722">
    <property type="entry name" value="CHYMOTRYPSIN"/>
</dbReference>
<dbReference type="InterPro" id="IPR043504">
    <property type="entry name" value="Peptidase_S1_PA_chymotrypsin"/>
</dbReference>
<feature type="non-terminal residue" evidence="7">
    <location>
        <position position="1"/>
    </location>
</feature>
<dbReference type="SUPFAM" id="SSF50494">
    <property type="entry name" value="Trypsin-like serine proteases"/>
    <property type="match status" value="2"/>
</dbReference>
<dbReference type="FunFam" id="2.40.10.10:FF:000036">
    <property type="entry name" value="Trypsin beta"/>
    <property type="match status" value="1"/>
</dbReference>
<dbReference type="InterPro" id="IPR018114">
    <property type="entry name" value="TRYPSIN_HIS"/>
</dbReference>
<dbReference type="PANTHER" id="PTHR24276">
    <property type="entry name" value="POLYSERASE-RELATED"/>
    <property type="match status" value="1"/>
</dbReference>
<gene>
    <name evidence="7" type="ORF">ONB1V03_LOCUS10314</name>
</gene>
<dbReference type="InterPro" id="IPR050430">
    <property type="entry name" value="Peptidase_S1"/>
</dbReference>
<evidence type="ECO:0000313" key="7">
    <source>
        <dbReference type="EMBL" id="CAD7653661.1"/>
    </source>
</evidence>